<keyword evidence="2" id="KW-1185">Reference proteome</keyword>
<evidence type="ECO:0000313" key="1">
    <source>
        <dbReference type="EMBL" id="KAJ2984167.1"/>
    </source>
</evidence>
<organism evidence="1 2">
    <name type="scientific">Zarea fungicola</name>
    <dbReference type="NCBI Taxonomy" id="93591"/>
    <lineage>
        <taxon>Eukaryota</taxon>
        <taxon>Fungi</taxon>
        <taxon>Dikarya</taxon>
        <taxon>Ascomycota</taxon>
        <taxon>Pezizomycotina</taxon>
        <taxon>Sordariomycetes</taxon>
        <taxon>Hypocreomycetidae</taxon>
        <taxon>Hypocreales</taxon>
        <taxon>Cordycipitaceae</taxon>
        <taxon>Zarea</taxon>
    </lineage>
</organism>
<proteinExistence type="predicted"/>
<reference evidence="1" key="1">
    <citation type="submission" date="2022-08" db="EMBL/GenBank/DDBJ databases">
        <title>Genome Sequence of Lecanicillium fungicola.</title>
        <authorList>
            <person name="Buettner E."/>
        </authorList>
    </citation>
    <scope>NUCLEOTIDE SEQUENCE</scope>
    <source>
        <strain evidence="1">Babe33</strain>
    </source>
</reference>
<sequence>MLVNFKQQGPMQTVLMQHWQRDQQLAPAPRINNDNTAKEPANETPAIAGSPDSAMSPSAMENKKARRRAQIRRAQIQHRQRKVEYIDHLELSIAQLRDMICHTQQEAAIIRAENEAMKMALAASNITDIYATSKAQAEPTGPPDYAATDASSISDPLSSTETLKESEISNLESTDEKMVTLAFNETVVDPREQRVLSPEQEQAAINFILGLERVCWDCFAPCDLDYRDGADQSGRIGGHMLMASAFCMASAPESVYSDREEFRTPAKAAYPVLQWNSNNFQLYELYDLAQSLHSDGTEVTPVQAWFELARRYPTELLLREDLQSRLQLELLGVVRFFWYSV</sequence>
<gene>
    <name evidence="1" type="ORF">NQ176_g175</name>
</gene>
<protein>
    <submittedName>
        <fullName evidence="1">Uncharacterized protein</fullName>
    </submittedName>
</protein>
<evidence type="ECO:0000313" key="2">
    <source>
        <dbReference type="Proteomes" id="UP001143910"/>
    </source>
</evidence>
<dbReference type="Proteomes" id="UP001143910">
    <property type="component" value="Unassembled WGS sequence"/>
</dbReference>
<dbReference type="EMBL" id="JANJQO010000005">
    <property type="protein sequence ID" value="KAJ2984167.1"/>
    <property type="molecule type" value="Genomic_DNA"/>
</dbReference>
<comment type="caution">
    <text evidence="1">The sequence shown here is derived from an EMBL/GenBank/DDBJ whole genome shotgun (WGS) entry which is preliminary data.</text>
</comment>
<accession>A0ACC1NZ33</accession>
<name>A0ACC1NZ33_9HYPO</name>